<organism evidence="1">
    <name type="scientific">Helicobacter trogontum</name>
    <dbReference type="NCBI Taxonomy" id="50960"/>
    <lineage>
        <taxon>Bacteria</taxon>
        <taxon>Pseudomonadati</taxon>
        <taxon>Campylobacterota</taxon>
        <taxon>Epsilonproteobacteria</taxon>
        <taxon>Campylobacterales</taxon>
        <taxon>Helicobacteraceae</taxon>
        <taxon>Helicobacter</taxon>
    </lineage>
</organism>
<dbReference type="EMBL" id="JRPK02000007">
    <property type="protein sequence ID" value="TLD98871.1"/>
    <property type="molecule type" value="Genomic_DNA"/>
</dbReference>
<reference evidence="2 3" key="1">
    <citation type="journal article" date="2014" name="Genome Announc.">
        <title>Draft genome sequences of eight enterohepatic helicobacter species isolated from both laboratory and wild rodents.</title>
        <authorList>
            <person name="Sheh A."/>
            <person name="Shen Z."/>
            <person name="Fox J.G."/>
        </authorList>
    </citation>
    <scope>NUCLEOTIDE SEQUENCE [LARGE SCALE GENOMIC DNA]</scope>
    <source>
        <strain evidence="2 3">ATCC 49310</strain>
    </source>
</reference>
<reference evidence="1" key="2">
    <citation type="submission" date="2016-10" db="EMBL/GenBank/DDBJ databases">
        <title>Proteomic and phylogenetic analysis of the outer membrane protein repertoire of gastric Helicobacter species.</title>
        <authorList>
            <person name="Joosten M."/>
        </authorList>
    </citation>
    <scope>NUCLEOTIDE SEQUENCE</scope>
    <source>
        <strain evidence="1">R3554</strain>
    </source>
</reference>
<dbReference type="Gene3D" id="2.40.128.130">
    <property type="entry name" value="Autotransporter beta-domain"/>
    <property type="match status" value="1"/>
</dbReference>
<reference evidence="2" key="3">
    <citation type="submission" date="2018-04" db="EMBL/GenBank/DDBJ databases">
        <authorList>
            <person name="Sheh A."/>
            <person name="Shen Z."/>
            <person name="Mannion A.J."/>
            <person name="Fox J.G."/>
        </authorList>
    </citation>
    <scope>NUCLEOTIDE SEQUENCE</scope>
    <source>
        <strain evidence="2">ATCC 49310</strain>
    </source>
</reference>
<accession>A0A1M4NI58</accession>
<sequence>MQSSTPLSGKVSLFSGKQAKFGASSIFDSLGFRVGFGYAFDMKAYGDRVLSGLNGSKFYKGIQDQRMFVNLGTGYILGNSHRFNFELERSFLGKLNINWLMNASYRLSF</sequence>
<dbReference type="EMBL" id="LT633756">
    <property type="protein sequence ID" value="SFZ72800.1"/>
    <property type="molecule type" value="Genomic_DNA"/>
</dbReference>
<name>A0A1M4NI58_9HELI</name>
<proteinExistence type="predicted"/>
<evidence type="ECO:0000313" key="3">
    <source>
        <dbReference type="Proteomes" id="UP000029861"/>
    </source>
</evidence>
<evidence type="ECO:0000313" key="2">
    <source>
        <dbReference type="EMBL" id="TLD98871.1"/>
    </source>
</evidence>
<gene>
    <name evidence="1" type="primary">omp1990</name>
    <name evidence="2" type="ORF">LS80_003410</name>
</gene>
<evidence type="ECO:0000313" key="1">
    <source>
        <dbReference type="EMBL" id="SFZ72800.1"/>
    </source>
</evidence>
<dbReference type="AlphaFoldDB" id="A0A1M4NI58"/>
<dbReference type="InterPro" id="IPR036709">
    <property type="entry name" value="Autotransporte_beta_dom_sf"/>
</dbReference>
<protein>
    <submittedName>
        <fullName evidence="1">OMP1990</fullName>
    </submittedName>
</protein>
<dbReference type="Proteomes" id="UP000029861">
    <property type="component" value="Unassembled WGS sequence"/>
</dbReference>
<dbReference type="RefSeq" id="WP_138120787.1">
    <property type="nucleotide sequence ID" value="NZ_FZNF01000034.1"/>
</dbReference>